<keyword evidence="2" id="KW-1185">Reference proteome</keyword>
<proteinExistence type="predicted"/>
<evidence type="ECO:0000313" key="1">
    <source>
        <dbReference type="EMBL" id="RXN16856.1"/>
    </source>
</evidence>
<evidence type="ECO:0000313" key="2">
    <source>
        <dbReference type="Proteomes" id="UP000290572"/>
    </source>
</evidence>
<accession>A0A498MCL4</accession>
<dbReference type="AlphaFoldDB" id="A0A498MCL4"/>
<gene>
    <name evidence="1" type="ORF">ROHU_027333</name>
</gene>
<name>A0A498MCL4_LABRO</name>
<comment type="caution">
    <text evidence="1">The sequence shown here is derived from an EMBL/GenBank/DDBJ whole genome shotgun (WGS) entry which is preliminary data.</text>
</comment>
<protein>
    <submittedName>
        <fullName evidence="1">Uncharacterized protein</fullName>
    </submittedName>
</protein>
<dbReference type="EMBL" id="QBIY01012771">
    <property type="protein sequence ID" value="RXN16856.1"/>
    <property type="molecule type" value="Genomic_DNA"/>
</dbReference>
<sequence>MDSSHRYHSKGTVVGISDADGNINVMPPLVMATANAAIVQTCHEEFEYLLICPSAGINKKEQCSCQNVIKILLKRFFDCGETCVGIRREDSSYDFDLPDGVAVNLQDPECDAECTIDKYTKDLSCSCTSSTDSNSISSTMPYVVAMLLCIVLPAEASDVLQCTGEKLSHGQFLFNMSYEVKESIHDCEIQLLVDDNLFHFRGKVAGICDAEGNIESIFPVANMAMKTATLQTCPQKLECQLICPNSNINEKQQCSCDASPLTPLPKGQDMLYVLLK</sequence>
<organism evidence="1 2">
    <name type="scientific">Labeo rohita</name>
    <name type="common">Indian major carp</name>
    <name type="synonym">Cyprinus rohita</name>
    <dbReference type="NCBI Taxonomy" id="84645"/>
    <lineage>
        <taxon>Eukaryota</taxon>
        <taxon>Metazoa</taxon>
        <taxon>Chordata</taxon>
        <taxon>Craniata</taxon>
        <taxon>Vertebrata</taxon>
        <taxon>Euteleostomi</taxon>
        <taxon>Actinopterygii</taxon>
        <taxon>Neopterygii</taxon>
        <taxon>Teleostei</taxon>
        <taxon>Ostariophysi</taxon>
        <taxon>Cypriniformes</taxon>
        <taxon>Cyprinidae</taxon>
        <taxon>Labeoninae</taxon>
        <taxon>Labeonini</taxon>
        <taxon>Labeo</taxon>
    </lineage>
</organism>
<reference evidence="1 2" key="1">
    <citation type="submission" date="2018-03" db="EMBL/GenBank/DDBJ databases">
        <title>Draft genome sequence of Rohu Carp (Labeo rohita).</title>
        <authorList>
            <person name="Das P."/>
            <person name="Kushwaha B."/>
            <person name="Joshi C.G."/>
            <person name="Kumar D."/>
            <person name="Nagpure N.S."/>
            <person name="Sahoo L."/>
            <person name="Das S.P."/>
            <person name="Bit A."/>
            <person name="Patnaik S."/>
            <person name="Meher P.K."/>
            <person name="Jayasankar P."/>
            <person name="Koringa P.G."/>
            <person name="Patel N.V."/>
            <person name="Hinsu A.T."/>
            <person name="Kumar R."/>
            <person name="Pandey M."/>
            <person name="Agarwal S."/>
            <person name="Srivastava S."/>
            <person name="Singh M."/>
            <person name="Iquebal M.A."/>
            <person name="Jaiswal S."/>
            <person name="Angadi U.B."/>
            <person name="Kumar N."/>
            <person name="Raza M."/>
            <person name="Shah T.M."/>
            <person name="Rai A."/>
            <person name="Jena J.K."/>
        </authorList>
    </citation>
    <scope>NUCLEOTIDE SEQUENCE [LARGE SCALE GENOMIC DNA]</scope>
    <source>
        <strain evidence="1">DASCIFA01</strain>
        <tissue evidence="1">Testis</tissue>
    </source>
</reference>
<dbReference type="Proteomes" id="UP000290572">
    <property type="component" value="Unassembled WGS sequence"/>
</dbReference>